<dbReference type="OrthoDB" id="7876050at2"/>
<reference evidence="2 3" key="1">
    <citation type="submission" date="2016-11" db="EMBL/GenBank/DDBJ databases">
        <authorList>
            <person name="Jaros S."/>
            <person name="Januszkiewicz K."/>
            <person name="Wedrychowicz H."/>
        </authorList>
    </citation>
    <scope>NUCLEOTIDE SEQUENCE [LARGE SCALE GENOMIC DNA]</scope>
    <source>
        <strain evidence="2 3">DSM 29431</strain>
    </source>
</reference>
<dbReference type="RefSeq" id="WP_072777875.1">
    <property type="nucleotide sequence ID" value="NZ_FQXC01000003.1"/>
</dbReference>
<gene>
    <name evidence="2" type="ORF">SAMN05443551_2488</name>
</gene>
<evidence type="ECO:0000313" key="3">
    <source>
        <dbReference type="Proteomes" id="UP000184221"/>
    </source>
</evidence>
<dbReference type="STRING" id="996342.SAMN05443551_2488"/>
<accession>A0A1M5U4M0</accession>
<organism evidence="2 3">
    <name type="scientific">Marivita hallyeonensis</name>
    <dbReference type="NCBI Taxonomy" id="996342"/>
    <lineage>
        <taxon>Bacteria</taxon>
        <taxon>Pseudomonadati</taxon>
        <taxon>Pseudomonadota</taxon>
        <taxon>Alphaproteobacteria</taxon>
        <taxon>Rhodobacterales</taxon>
        <taxon>Roseobacteraceae</taxon>
        <taxon>Marivita</taxon>
    </lineage>
</organism>
<feature type="signal peptide" evidence="1">
    <location>
        <begin position="1"/>
        <end position="19"/>
    </location>
</feature>
<evidence type="ECO:0000313" key="2">
    <source>
        <dbReference type="EMBL" id="SHH57972.1"/>
    </source>
</evidence>
<protein>
    <submittedName>
        <fullName evidence="2">Uncharacterized protein</fullName>
    </submittedName>
</protein>
<dbReference type="AlphaFoldDB" id="A0A1M5U4M0"/>
<evidence type="ECO:0000256" key="1">
    <source>
        <dbReference type="SAM" id="SignalP"/>
    </source>
</evidence>
<keyword evidence="1" id="KW-0732">Signal</keyword>
<dbReference type="Proteomes" id="UP000184221">
    <property type="component" value="Unassembled WGS sequence"/>
</dbReference>
<sequence length="68" mass="6934">MKTLIATTALALTAFAATAAVDTSEIGTYAPGVDVSTLTDAEVNTILSIIHSGDSEGEKRALVQALVK</sequence>
<proteinExistence type="predicted"/>
<name>A0A1M5U4M0_9RHOB</name>
<feature type="chain" id="PRO_5012702952" evidence="1">
    <location>
        <begin position="20"/>
        <end position="68"/>
    </location>
</feature>
<dbReference type="EMBL" id="FQXC01000003">
    <property type="protein sequence ID" value="SHH57972.1"/>
    <property type="molecule type" value="Genomic_DNA"/>
</dbReference>
<keyword evidence="3" id="KW-1185">Reference proteome</keyword>